<evidence type="ECO:0000313" key="1">
    <source>
        <dbReference type="EMBL" id="GEO36653.1"/>
    </source>
</evidence>
<sequence length="46" mass="4867">MMVVSKKIIKASDAAERTYAPANDLQAEAFSGLPSFQPNQALVPGC</sequence>
<organism evidence="1 2">
    <name type="scientific">Skermanella aerolata</name>
    <dbReference type="NCBI Taxonomy" id="393310"/>
    <lineage>
        <taxon>Bacteria</taxon>
        <taxon>Pseudomonadati</taxon>
        <taxon>Pseudomonadota</taxon>
        <taxon>Alphaproteobacteria</taxon>
        <taxon>Rhodospirillales</taxon>
        <taxon>Azospirillaceae</taxon>
        <taxon>Skermanella</taxon>
    </lineage>
</organism>
<accession>A0A512DJK2</accession>
<keyword evidence="2" id="KW-1185">Reference proteome</keyword>
<dbReference type="AlphaFoldDB" id="A0A512DJK2"/>
<dbReference type="EMBL" id="BJYZ01000003">
    <property type="protein sequence ID" value="GEO36653.1"/>
    <property type="molecule type" value="Genomic_DNA"/>
</dbReference>
<comment type="caution">
    <text evidence="1">The sequence shown here is derived from an EMBL/GenBank/DDBJ whole genome shotgun (WGS) entry which is preliminary data.</text>
</comment>
<gene>
    <name evidence="1" type="ORF">SAE02_08010</name>
</gene>
<evidence type="ECO:0000313" key="2">
    <source>
        <dbReference type="Proteomes" id="UP000321523"/>
    </source>
</evidence>
<proteinExistence type="predicted"/>
<dbReference type="Proteomes" id="UP000321523">
    <property type="component" value="Unassembled WGS sequence"/>
</dbReference>
<name>A0A512DJK2_9PROT</name>
<reference evidence="1 2" key="1">
    <citation type="submission" date="2019-07" db="EMBL/GenBank/DDBJ databases">
        <title>Whole genome shotgun sequence of Skermanella aerolata NBRC 106429.</title>
        <authorList>
            <person name="Hosoyama A."/>
            <person name="Uohara A."/>
            <person name="Ohji S."/>
            <person name="Ichikawa N."/>
        </authorList>
    </citation>
    <scope>NUCLEOTIDE SEQUENCE [LARGE SCALE GENOMIC DNA]</scope>
    <source>
        <strain evidence="1 2">NBRC 106429</strain>
    </source>
</reference>
<protein>
    <submittedName>
        <fullName evidence="1">Uncharacterized protein</fullName>
    </submittedName>
</protein>